<name>A0A5M6I4P9_9HYPH</name>
<dbReference type="PANTHER" id="PTHR39327:SF1">
    <property type="entry name" value="BLR5470 PROTEIN"/>
    <property type="match status" value="1"/>
</dbReference>
<accession>A0A5M6I4P9</accession>
<dbReference type="EMBL" id="VWPL01000003">
    <property type="protein sequence ID" value="KAA5603173.1"/>
    <property type="molecule type" value="Genomic_DNA"/>
</dbReference>
<dbReference type="Pfam" id="PF06035">
    <property type="entry name" value="Peptidase_C93"/>
    <property type="match status" value="1"/>
</dbReference>
<feature type="region of interest" description="Disordered" evidence="1">
    <location>
        <begin position="233"/>
        <end position="263"/>
    </location>
</feature>
<dbReference type="Gene3D" id="3.10.620.30">
    <property type="match status" value="1"/>
</dbReference>
<dbReference type="OrthoDB" id="7206808at2"/>
<keyword evidence="3" id="KW-1185">Reference proteome</keyword>
<dbReference type="AlphaFoldDB" id="A0A5M6I4P9"/>
<reference evidence="2 3" key="1">
    <citation type="submission" date="2019-09" db="EMBL/GenBank/DDBJ databases">
        <title>Draft Whole-Genome sequence of Blastochloris sulfoviridis DSM 729.</title>
        <authorList>
            <person name="Meyer T.E."/>
            <person name="Kyndt J.A."/>
        </authorList>
    </citation>
    <scope>NUCLEOTIDE SEQUENCE [LARGE SCALE GENOMIC DNA]</scope>
    <source>
        <strain evidence="2 3">DSM 729</strain>
    </source>
</reference>
<protein>
    <submittedName>
        <fullName evidence="2">Transglutaminase-like cysteine peptidase</fullName>
    </submittedName>
</protein>
<evidence type="ECO:0000313" key="2">
    <source>
        <dbReference type="EMBL" id="KAA5603173.1"/>
    </source>
</evidence>
<proteinExistence type="predicted"/>
<dbReference type="PANTHER" id="PTHR39327">
    <property type="match status" value="1"/>
</dbReference>
<sequence length="263" mass="29123">MNDYGRSSNVLPDERSLLAPRQYGRLARQFGRREMKRLAASMLVVGAVTLTAETPARAMPLSATRLANPIPKSTPMRLGPAVLAPIAAVRFCMDFESECRAGEDGATMVALTEERWADLDEVNRSVNAAIRPRSDDGLDIWNLDAAAGDCDDYAVRKRHILISRGWPRGAVGLAIARIPSTEYHLVAVVATDRGDFVLDNLRDRVVPWSRTGYRWMMRSSAEDPRLWLAIAGPPRDRPGRRAVPVAYNRSTPTAKARKDTLSQ</sequence>
<comment type="caution">
    <text evidence="2">The sequence shown here is derived from an EMBL/GenBank/DDBJ whole genome shotgun (WGS) entry which is preliminary data.</text>
</comment>
<organism evidence="2 3">
    <name type="scientific">Blastochloris sulfoviridis</name>
    <dbReference type="NCBI Taxonomy" id="50712"/>
    <lineage>
        <taxon>Bacteria</taxon>
        <taxon>Pseudomonadati</taxon>
        <taxon>Pseudomonadota</taxon>
        <taxon>Alphaproteobacteria</taxon>
        <taxon>Hyphomicrobiales</taxon>
        <taxon>Blastochloridaceae</taxon>
        <taxon>Blastochloris</taxon>
    </lineage>
</organism>
<dbReference type="Proteomes" id="UP000323886">
    <property type="component" value="Unassembled WGS sequence"/>
</dbReference>
<evidence type="ECO:0000256" key="1">
    <source>
        <dbReference type="SAM" id="MobiDB-lite"/>
    </source>
</evidence>
<gene>
    <name evidence="2" type="ORF">F1193_02815</name>
</gene>
<evidence type="ECO:0000313" key="3">
    <source>
        <dbReference type="Proteomes" id="UP000323886"/>
    </source>
</evidence>
<dbReference type="InterPro" id="IPR010319">
    <property type="entry name" value="Transglutaminase-like_Cys_pept"/>
</dbReference>